<evidence type="ECO:0000256" key="3">
    <source>
        <dbReference type="ARBA" id="ARBA00023237"/>
    </source>
</evidence>
<dbReference type="STRING" id="667015.Bacsa_3030"/>
<evidence type="ECO:0000313" key="5">
    <source>
        <dbReference type="EMBL" id="ADY37559.1"/>
    </source>
</evidence>
<keyword evidence="2" id="KW-0472">Membrane</keyword>
<evidence type="ECO:0000256" key="1">
    <source>
        <dbReference type="ARBA" id="ARBA00004442"/>
    </source>
</evidence>
<evidence type="ECO:0000256" key="4">
    <source>
        <dbReference type="SAM" id="SignalP"/>
    </source>
</evidence>
<keyword evidence="6" id="KW-1185">Reference proteome</keyword>
<feature type="chain" id="PRO_5003254812" evidence="4">
    <location>
        <begin position="20"/>
        <end position="552"/>
    </location>
</feature>
<evidence type="ECO:0000313" key="6">
    <source>
        <dbReference type="Proteomes" id="UP000007486"/>
    </source>
</evidence>
<dbReference type="InterPro" id="IPR036942">
    <property type="entry name" value="Beta-barrel_TonB_sf"/>
</dbReference>
<accession>F0R2M1</accession>
<feature type="signal peptide" evidence="4">
    <location>
        <begin position="1"/>
        <end position="19"/>
    </location>
</feature>
<keyword evidence="4" id="KW-0732">Signal</keyword>
<dbReference type="KEGG" id="bsa:Bacsa_3030"/>
<dbReference type="Gene3D" id="2.40.170.20">
    <property type="entry name" value="TonB-dependent receptor, beta-barrel domain"/>
    <property type="match status" value="1"/>
</dbReference>
<dbReference type="SUPFAM" id="SSF56935">
    <property type="entry name" value="Porins"/>
    <property type="match status" value="1"/>
</dbReference>
<comment type="subcellular location">
    <subcellularLocation>
        <location evidence="1">Cell outer membrane</location>
    </subcellularLocation>
</comment>
<reference evidence="5 6" key="1">
    <citation type="journal article" date="2011" name="Stand. Genomic Sci.">
        <title>Complete genome sequence of Bacteroides salanitronis type strain (BL78).</title>
        <authorList>
            <person name="Gronow S."/>
            <person name="Held B."/>
            <person name="Lucas S."/>
            <person name="Lapidus A."/>
            <person name="Del Rio T.G."/>
            <person name="Nolan M."/>
            <person name="Tice H."/>
            <person name="Deshpande S."/>
            <person name="Cheng J.F."/>
            <person name="Pitluck S."/>
            <person name="Liolios K."/>
            <person name="Pagani I."/>
            <person name="Ivanova N."/>
            <person name="Mavromatis K."/>
            <person name="Pati A."/>
            <person name="Tapia R."/>
            <person name="Han C."/>
            <person name="Goodwin L."/>
            <person name="Chen A."/>
            <person name="Palaniappan K."/>
            <person name="Land M."/>
            <person name="Hauser L."/>
            <person name="Chang Y.J."/>
            <person name="Jeffries C.D."/>
            <person name="Brambilla E.M."/>
            <person name="Rohde M."/>
            <person name="Goker M."/>
            <person name="Detter J.C."/>
            <person name="Woyke T."/>
            <person name="Bristow J."/>
            <person name="Markowitz V."/>
            <person name="Hugenholtz P."/>
            <person name="Kyrpides N.C."/>
            <person name="Klenk H.P."/>
            <person name="Eisen J.A."/>
        </authorList>
    </citation>
    <scope>NUCLEOTIDE SEQUENCE [LARGE SCALE GENOMIC DNA]</scope>
    <source>
        <strain evidence="5 6">DSM 18170</strain>
    </source>
</reference>
<keyword evidence="3" id="KW-0998">Cell outer membrane</keyword>
<dbReference type="eggNOG" id="COG4206">
    <property type="taxonomic scope" value="Bacteria"/>
</dbReference>
<dbReference type="AlphaFoldDB" id="F0R2M1"/>
<dbReference type="Proteomes" id="UP000007486">
    <property type="component" value="Chromosome"/>
</dbReference>
<dbReference type="HOGENOM" id="CLU_033417_0_0_10"/>
<proteinExistence type="predicted"/>
<evidence type="ECO:0000256" key="2">
    <source>
        <dbReference type="ARBA" id="ARBA00023136"/>
    </source>
</evidence>
<dbReference type="EMBL" id="CP002530">
    <property type="protein sequence ID" value="ADY37559.1"/>
    <property type="molecule type" value="Genomic_DNA"/>
</dbReference>
<name>F0R2M1_PHOSB</name>
<protein>
    <submittedName>
        <fullName evidence="5">TonB-dependent receptor</fullName>
    </submittedName>
</protein>
<keyword evidence="5" id="KW-0675">Receptor</keyword>
<dbReference type="RefSeq" id="WP_013618932.1">
    <property type="nucleotide sequence ID" value="NC_015164.1"/>
</dbReference>
<dbReference type="OrthoDB" id="1264254at2"/>
<dbReference type="GO" id="GO:0009279">
    <property type="term" value="C:cell outer membrane"/>
    <property type="evidence" value="ECO:0007669"/>
    <property type="project" value="UniProtKB-SubCell"/>
</dbReference>
<organism evidence="5 6">
    <name type="scientific">Phocaeicola salanitronis (strain DSM 18170 / JCM 13657 / CCUG 60908 / BL78)</name>
    <name type="common">Bacteroides salanitronis</name>
    <dbReference type="NCBI Taxonomy" id="667015"/>
    <lineage>
        <taxon>Bacteria</taxon>
        <taxon>Pseudomonadati</taxon>
        <taxon>Bacteroidota</taxon>
        <taxon>Bacteroidia</taxon>
        <taxon>Bacteroidales</taxon>
        <taxon>Bacteroidaceae</taxon>
        <taxon>Phocaeicola</taxon>
    </lineage>
</organism>
<gene>
    <name evidence="5" type="ordered locus">Bacsa_3030</name>
</gene>
<sequence length="552" mass="61914">MKSIIIAIGLGGWCMHAYAQEQAPDTVLNRTVVVENQYNPEVMDAFKINVLPEVEEPAVPKQHIDYATSPRPFSAGGFTPMQAMSSDEKQQEAPRGYARAAYGTGNNVDARLSYLWDISRRDCLGFSASLYGMNGDVPSVFSGADDWKSRFYRTDVSLDYRHAFRKVSLGVGGAFASQVFNYMPAEGLVRDESSVSGRQRYTLGEGYVRLASVEGALPVDFSFQTGLRSFSRAHDMYLMENGSENIVHTLGFVSGKVNEIQRVGIGFAMDNLIHDVSQADYTLLQLNPHYTFDNGRIQLRAGMHVDAQFGHDGRLMVAPDVKLDFLFAETYRVYVHAAGGTRLNDFRRLNALSPYWTQLAQMQTSYTPVDMQAGVKGAPVPGFGFCLYGGYRVVKDEVFHVPYVLENGYPYAYVGLSQEKAKVGYGGVKLAYQYKDWIDMTLDGVYSHWNVKEGMEPLLYLKPRFVLDASVRAKIYRDLWVKAQYRFEKRVEMEGMESAKPVNDFSLSAGYEFFGRLNVFVGVNNLLNRTYLTETGYPVQGINVMAGLSVRF</sequence>